<dbReference type="Proteomes" id="UP000054653">
    <property type="component" value="Unassembled WGS sequence"/>
</dbReference>
<evidence type="ECO:0000313" key="1">
    <source>
        <dbReference type="EMBL" id="KRY47723.1"/>
    </source>
</evidence>
<comment type="caution">
    <text evidence="1">The sequence shown here is derived from an EMBL/GenBank/DDBJ whole genome shotgun (WGS) entry which is preliminary data.</text>
</comment>
<evidence type="ECO:0000313" key="2">
    <source>
        <dbReference type="Proteomes" id="UP000054653"/>
    </source>
</evidence>
<dbReference type="EMBL" id="JYDI01000232">
    <property type="protein sequence ID" value="KRY47723.1"/>
    <property type="molecule type" value="Genomic_DNA"/>
</dbReference>
<keyword evidence="2" id="KW-1185">Reference proteome</keyword>
<sequence length="106" mass="11900">MRLSRLCGKEHESRNAIATTTTITDCQTHSQLALKTSLEKRQVALKVSLGGANDKIFLTKQVSRSLDRFLQINYSKSCQQIIPASFAMSSYLENPPNNKDVFSSKY</sequence>
<protein>
    <submittedName>
        <fullName evidence="1">Uncharacterized protein</fullName>
    </submittedName>
</protein>
<proteinExistence type="predicted"/>
<dbReference type="OrthoDB" id="5919327at2759"/>
<organism evidence="1 2">
    <name type="scientific">Trichinella britovi</name>
    <name type="common">Parasitic roundworm</name>
    <dbReference type="NCBI Taxonomy" id="45882"/>
    <lineage>
        <taxon>Eukaryota</taxon>
        <taxon>Metazoa</taxon>
        <taxon>Ecdysozoa</taxon>
        <taxon>Nematoda</taxon>
        <taxon>Enoplea</taxon>
        <taxon>Dorylaimia</taxon>
        <taxon>Trichinellida</taxon>
        <taxon>Trichinellidae</taxon>
        <taxon>Trichinella</taxon>
    </lineage>
</organism>
<reference evidence="1 2" key="1">
    <citation type="submission" date="2015-01" db="EMBL/GenBank/DDBJ databases">
        <title>Evolution of Trichinella species and genotypes.</title>
        <authorList>
            <person name="Korhonen P.K."/>
            <person name="Edoardo P."/>
            <person name="Giuseppe L.R."/>
            <person name="Gasser R.B."/>
        </authorList>
    </citation>
    <scope>NUCLEOTIDE SEQUENCE [LARGE SCALE GENOMIC DNA]</scope>
    <source>
        <strain evidence="1">ISS120</strain>
    </source>
</reference>
<gene>
    <name evidence="1" type="ORF">T03_463</name>
</gene>
<dbReference type="AlphaFoldDB" id="A0A0V1CEH7"/>
<name>A0A0V1CEH7_TRIBR</name>
<accession>A0A0V1CEH7</accession>